<reference evidence="1" key="2">
    <citation type="submission" date="2023-01" db="EMBL/GenBank/DDBJ databases">
        <authorList>
            <person name="Sun Q."/>
            <person name="Evtushenko L."/>
        </authorList>
    </citation>
    <scope>NUCLEOTIDE SEQUENCE</scope>
    <source>
        <strain evidence="1">VKM Ac-1246</strain>
    </source>
</reference>
<accession>A0ABQ5SSV5</accession>
<dbReference type="EMBL" id="BSEL01000003">
    <property type="protein sequence ID" value="GLJ66999.1"/>
    <property type="molecule type" value="Genomic_DNA"/>
</dbReference>
<dbReference type="RefSeq" id="WP_189119817.1">
    <property type="nucleotide sequence ID" value="NZ_BMRK01000015.1"/>
</dbReference>
<comment type="caution">
    <text evidence="1">The sequence shown here is derived from an EMBL/GenBank/DDBJ whole genome shotgun (WGS) entry which is preliminary data.</text>
</comment>
<gene>
    <name evidence="1" type="ORF">GCM10017579_10350</name>
</gene>
<evidence type="ECO:0000313" key="1">
    <source>
        <dbReference type="EMBL" id="GLJ66999.1"/>
    </source>
</evidence>
<name>A0ABQ5SSV5_9ACTN</name>
<reference evidence="1" key="1">
    <citation type="journal article" date="2014" name="Int. J. Syst. Evol. Microbiol.">
        <title>Complete genome of a new Firmicutes species belonging to the dominant human colonic microbiota ('Ruminococcus bicirculans') reveals two chromosomes and a selective capacity to utilize plant glucans.</title>
        <authorList>
            <consortium name="NISC Comparative Sequencing Program"/>
            <person name="Wegmann U."/>
            <person name="Louis P."/>
            <person name="Goesmann A."/>
            <person name="Henrissat B."/>
            <person name="Duncan S.H."/>
            <person name="Flint H.J."/>
        </authorList>
    </citation>
    <scope>NUCLEOTIDE SEQUENCE</scope>
    <source>
        <strain evidence="1">VKM Ac-1246</strain>
    </source>
</reference>
<sequence>MTNTNAADVKADQVATDNATAFLGAILPDQSAAVTKAAKSILSTAKTLATRAANLGDALAEMHAAAESNGHTFRDYATAAHDAIVAAGDWSVVDLDTRKAIAAMVGTRGRLSSVMVADALSLSQSTANRVIRAAKSEHVDQVAEAAAAAVIAEAADQGHDTNAAEVVEAAEAAAESARVAAAAEADQVVTSSGYVTTSGRGDNATRAAKGSSVAKSLASTLAKVEALADGTVEAADVATLSAALIAAGEALAARVDGIRETVETKRRAEAAANAEAAVTKVEETNADRQSGKPYPATAKGVERAEAAAKAAETLAADLAAEGVDPAIVERAKAAAAVAGSIFRTTRADATDRAAGKAAKDASAWLAGTFGDEMAANLTDGKTNGEIVAMVAGLRSKAAELLAA</sequence>
<organism evidence="1 2">
    <name type="scientific">Nocardioides luteus</name>
    <dbReference type="NCBI Taxonomy" id="1844"/>
    <lineage>
        <taxon>Bacteria</taxon>
        <taxon>Bacillati</taxon>
        <taxon>Actinomycetota</taxon>
        <taxon>Actinomycetes</taxon>
        <taxon>Propionibacteriales</taxon>
        <taxon>Nocardioidaceae</taxon>
        <taxon>Nocardioides</taxon>
    </lineage>
</organism>
<evidence type="ECO:0000313" key="2">
    <source>
        <dbReference type="Proteomes" id="UP001142292"/>
    </source>
</evidence>
<protein>
    <recommendedName>
        <fullName evidence="3">DUF222 domain-containing protein</fullName>
    </recommendedName>
</protein>
<evidence type="ECO:0008006" key="3">
    <source>
        <dbReference type="Google" id="ProtNLM"/>
    </source>
</evidence>
<proteinExistence type="predicted"/>
<keyword evidence="2" id="KW-1185">Reference proteome</keyword>
<dbReference type="Proteomes" id="UP001142292">
    <property type="component" value="Unassembled WGS sequence"/>
</dbReference>